<dbReference type="SUPFAM" id="SSF141734">
    <property type="entry name" value="HisI-like"/>
    <property type="match status" value="1"/>
</dbReference>
<feature type="binding site" evidence="11">
    <location>
        <position position="74"/>
    </location>
    <ligand>
        <name>Mg(2+)</name>
        <dbReference type="ChEBI" id="CHEBI:18420"/>
    </ligand>
</feature>
<keyword evidence="11" id="KW-0460">Magnesium</keyword>
<feature type="binding site" evidence="11">
    <location>
        <position position="96"/>
    </location>
    <ligand>
        <name>Zn(2+)</name>
        <dbReference type="ChEBI" id="CHEBI:29105"/>
        <note>ligand shared between dimeric partners</note>
    </ligand>
</feature>
<keyword evidence="11" id="KW-0862">Zinc</keyword>
<evidence type="ECO:0000256" key="11">
    <source>
        <dbReference type="HAMAP-Rule" id="MF_01021"/>
    </source>
</evidence>
<dbReference type="UniPathway" id="UPA00031">
    <property type="reaction ID" value="UER00008"/>
</dbReference>
<dbReference type="PANTHER" id="PTHR42945:SF1">
    <property type="entry name" value="HISTIDINE BIOSYNTHESIS BIFUNCTIONAL PROTEIN HIS7"/>
    <property type="match status" value="1"/>
</dbReference>
<evidence type="ECO:0000256" key="7">
    <source>
        <dbReference type="ARBA" id="ARBA00022490"/>
    </source>
</evidence>
<evidence type="ECO:0000256" key="5">
    <source>
        <dbReference type="ARBA" id="ARBA00007731"/>
    </source>
</evidence>
<evidence type="ECO:0000313" key="14">
    <source>
        <dbReference type="Proteomes" id="UP000262325"/>
    </source>
</evidence>
<keyword evidence="8 11" id="KW-0028">Amino-acid biosynthesis</keyword>
<evidence type="ECO:0000313" key="13">
    <source>
        <dbReference type="EMBL" id="HCW92881.1"/>
    </source>
</evidence>
<accession>A0A3D5QAK4</accession>
<dbReference type="EMBL" id="DPPF01000087">
    <property type="protein sequence ID" value="HCW92881.1"/>
    <property type="molecule type" value="Genomic_DNA"/>
</dbReference>
<dbReference type="InterPro" id="IPR038019">
    <property type="entry name" value="PRib_AMP_CycHydrolase_sf"/>
</dbReference>
<comment type="catalytic activity">
    <reaction evidence="2">
        <text>1-(5-phospho-beta-D-ribosyl)-ATP + H2O = 1-(5-phospho-beta-D-ribosyl)-5'-AMP + diphosphate + H(+)</text>
        <dbReference type="Rhea" id="RHEA:22828"/>
        <dbReference type="ChEBI" id="CHEBI:15377"/>
        <dbReference type="ChEBI" id="CHEBI:15378"/>
        <dbReference type="ChEBI" id="CHEBI:33019"/>
        <dbReference type="ChEBI" id="CHEBI:59457"/>
        <dbReference type="ChEBI" id="CHEBI:73183"/>
        <dbReference type="EC" id="3.6.1.31"/>
    </reaction>
</comment>
<dbReference type="GO" id="GO:0000105">
    <property type="term" value="P:L-histidine biosynthetic process"/>
    <property type="evidence" value="ECO:0007669"/>
    <property type="project" value="UniProtKB-UniRule"/>
</dbReference>
<comment type="subunit">
    <text evidence="11">Homodimer.</text>
</comment>
<evidence type="ECO:0000256" key="10">
    <source>
        <dbReference type="ARBA" id="ARBA00023102"/>
    </source>
</evidence>
<feature type="binding site" evidence="11">
    <location>
        <position position="89"/>
    </location>
    <ligand>
        <name>Zn(2+)</name>
        <dbReference type="ChEBI" id="CHEBI:29105"/>
        <note>ligand shared between dimeric partners</note>
    </ligand>
</feature>
<comment type="catalytic activity">
    <reaction evidence="1 11">
        <text>1-(5-phospho-beta-D-ribosyl)-5'-AMP + H2O = 1-(5-phospho-beta-D-ribosyl)-5-[(5-phospho-beta-D-ribosylamino)methylideneamino]imidazole-4-carboxamide</text>
        <dbReference type="Rhea" id="RHEA:20049"/>
        <dbReference type="ChEBI" id="CHEBI:15377"/>
        <dbReference type="ChEBI" id="CHEBI:58435"/>
        <dbReference type="ChEBI" id="CHEBI:59457"/>
        <dbReference type="EC" id="3.5.4.19"/>
    </reaction>
</comment>
<comment type="similarity">
    <text evidence="5">In the C-terminal section; belongs to the PRA-PH family.</text>
</comment>
<dbReference type="GO" id="GO:0008270">
    <property type="term" value="F:zinc ion binding"/>
    <property type="evidence" value="ECO:0007669"/>
    <property type="project" value="UniProtKB-UniRule"/>
</dbReference>
<proteinExistence type="inferred from homology"/>
<evidence type="ECO:0000256" key="4">
    <source>
        <dbReference type="ARBA" id="ARBA00005204"/>
    </source>
</evidence>
<protein>
    <recommendedName>
        <fullName evidence="11">Phosphoribosyl-AMP cyclohydrolase</fullName>
        <shortName evidence="11">PRA-CH</shortName>
        <ecNumber evidence="11">3.5.4.19</ecNumber>
    </recommendedName>
</protein>
<gene>
    <name evidence="11" type="primary">hisI</name>
    <name evidence="13" type="ORF">DHM44_04290</name>
</gene>
<evidence type="ECO:0000256" key="2">
    <source>
        <dbReference type="ARBA" id="ARBA00001460"/>
    </source>
</evidence>
<dbReference type="Proteomes" id="UP000262325">
    <property type="component" value="Unassembled WGS sequence"/>
</dbReference>
<dbReference type="AlphaFoldDB" id="A0A3D5QAK4"/>
<evidence type="ECO:0000256" key="8">
    <source>
        <dbReference type="ARBA" id="ARBA00022605"/>
    </source>
</evidence>
<organism evidence="13 14">
    <name type="scientific">Flexistipes sinusarabici</name>
    <dbReference type="NCBI Taxonomy" id="2352"/>
    <lineage>
        <taxon>Bacteria</taxon>
        <taxon>Pseudomonadati</taxon>
        <taxon>Deferribacterota</taxon>
        <taxon>Deferribacteres</taxon>
        <taxon>Deferribacterales</taxon>
        <taxon>Flexistipitaceae</taxon>
        <taxon>Flexistipes</taxon>
    </lineage>
</organism>
<sequence length="103" mass="11986">MIDWKKMNGLLPVVVQDADNKEVLMQAYVNEEALKLTKETGYAHYYSRSRKKIWQKGESSGNIQLVREVYLDCDGDCLLYLVEQKGPACHTGRRSCFYRKLHI</sequence>
<feature type="domain" description="Phosphoribosyl-AMP cyclohydrolase" evidence="12">
    <location>
        <begin position="25"/>
        <end position="98"/>
    </location>
</feature>
<feature type="binding site" evidence="11">
    <location>
        <position position="72"/>
    </location>
    <ligand>
        <name>Mg(2+)</name>
        <dbReference type="ChEBI" id="CHEBI:18420"/>
    </ligand>
</feature>
<keyword evidence="10 11" id="KW-0368">Histidine biosynthesis</keyword>
<evidence type="ECO:0000256" key="1">
    <source>
        <dbReference type="ARBA" id="ARBA00000024"/>
    </source>
</evidence>
<dbReference type="FunFam" id="3.10.20.810:FF:000001">
    <property type="entry name" value="Histidine biosynthesis bifunctional protein HisIE"/>
    <property type="match status" value="1"/>
</dbReference>
<evidence type="ECO:0000256" key="3">
    <source>
        <dbReference type="ARBA" id="ARBA00005169"/>
    </source>
</evidence>
<keyword evidence="11" id="KW-0479">Metal-binding</keyword>
<dbReference type="GO" id="GO:0004635">
    <property type="term" value="F:phosphoribosyl-AMP cyclohydrolase activity"/>
    <property type="evidence" value="ECO:0007669"/>
    <property type="project" value="UniProtKB-UniRule"/>
</dbReference>
<dbReference type="GO" id="GO:0005737">
    <property type="term" value="C:cytoplasm"/>
    <property type="evidence" value="ECO:0007669"/>
    <property type="project" value="UniProtKB-SubCell"/>
</dbReference>
<comment type="similarity">
    <text evidence="11">Belongs to the PRA-CH family.</text>
</comment>
<dbReference type="EC" id="3.5.4.19" evidence="11"/>
<evidence type="ECO:0000259" key="12">
    <source>
        <dbReference type="Pfam" id="PF01502"/>
    </source>
</evidence>
<reference evidence="13 14" key="1">
    <citation type="journal article" date="2018" name="Nat. Biotechnol.">
        <title>A standardized bacterial taxonomy based on genome phylogeny substantially revises the tree of life.</title>
        <authorList>
            <person name="Parks D.H."/>
            <person name="Chuvochina M."/>
            <person name="Waite D.W."/>
            <person name="Rinke C."/>
            <person name="Skarshewski A."/>
            <person name="Chaumeil P.A."/>
            <person name="Hugenholtz P."/>
        </authorList>
    </citation>
    <scope>NUCLEOTIDE SEQUENCE [LARGE SCALE GENOMIC DNA]</scope>
    <source>
        <strain evidence="13">UBA8672</strain>
    </source>
</reference>
<comment type="pathway">
    <text evidence="4">Amino-acid biosynthesis; L-histidine biosynthesis; L-histidine from 5-phospho-alpha-D-ribose 1-diphosphate: step 2/9.</text>
</comment>
<name>A0A3D5QAK4_FLESI</name>
<comment type="cofactor">
    <cofactor evidence="11">
        <name>Zn(2+)</name>
        <dbReference type="ChEBI" id="CHEBI:29105"/>
    </cofactor>
    <text evidence="11">Binds 1 zinc ion per subunit.</text>
</comment>
<comment type="pathway">
    <text evidence="3 11">Amino-acid biosynthesis; L-histidine biosynthesis; L-histidine from 5-phospho-alpha-D-ribose 1-diphosphate: step 3/9.</text>
</comment>
<evidence type="ECO:0000256" key="9">
    <source>
        <dbReference type="ARBA" id="ARBA00022801"/>
    </source>
</evidence>
<comment type="caution">
    <text evidence="13">The sequence shown here is derived from an EMBL/GenBank/DDBJ whole genome shotgun (WGS) entry which is preliminary data.</text>
</comment>
<dbReference type="Pfam" id="PF01502">
    <property type="entry name" value="PRA-CH"/>
    <property type="match status" value="1"/>
</dbReference>
<keyword evidence="7 11" id="KW-0963">Cytoplasm</keyword>
<comment type="subcellular location">
    <subcellularLocation>
        <location evidence="11">Cytoplasm</location>
    </subcellularLocation>
</comment>
<feature type="binding site" evidence="11">
    <location>
        <position position="73"/>
    </location>
    <ligand>
        <name>Zn(2+)</name>
        <dbReference type="ChEBI" id="CHEBI:29105"/>
        <note>ligand shared between dimeric partners</note>
    </ligand>
</feature>
<comment type="similarity">
    <text evidence="6">In the N-terminal section; belongs to the PRA-CH family.</text>
</comment>
<keyword evidence="9 11" id="KW-0378">Hydrolase</keyword>
<evidence type="ECO:0000256" key="6">
    <source>
        <dbReference type="ARBA" id="ARBA00008299"/>
    </source>
</evidence>
<dbReference type="InterPro" id="IPR026660">
    <property type="entry name" value="PRA-CH"/>
</dbReference>
<dbReference type="GO" id="GO:0000287">
    <property type="term" value="F:magnesium ion binding"/>
    <property type="evidence" value="ECO:0007669"/>
    <property type="project" value="UniProtKB-UniRule"/>
</dbReference>
<dbReference type="Gene3D" id="3.10.20.810">
    <property type="entry name" value="Phosphoribosyl-AMP cyclohydrolase"/>
    <property type="match status" value="1"/>
</dbReference>
<feature type="binding site" evidence="11">
    <location>
        <position position="76"/>
    </location>
    <ligand>
        <name>Mg(2+)</name>
        <dbReference type="ChEBI" id="CHEBI:18420"/>
    </ligand>
</feature>
<dbReference type="NCBIfam" id="NF000768">
    <property type="entry name" value="PRK00051.1"/>
    <property type="match status" value="1"/>
</dbReference>
<dbReference type="InterPro" id="IPR002496">
    <property type="entry name" value="PRib_AMP_CycHydrolase_dom"/>
</dbReference>
<dbReference type="HAMAP" id="MF_01021">
    <property type="entry name" value="HisI"/>
    <property type="match status" value="1"/>
</dbReference>
<dbReference type="PANTHER" id="PTHR42945">
    <property type="entry name" value="HISTIDINE BIOSYNTHESIS BIFUNCTIONAL PROTEIN"/>
    <property type="match status" value="1"/>
</dbReference>
<dbReference type="GO" id="GO:0004636">
    <property type="term" value="F:phosphoribosyl-ATP diphosphatase activity"/>
    <property type="evidence" value="ECO:0007669"/>
    <property type="project" value="UniProtKB-EC"/>
</dbReference>
<comment type="function">
    <text evidence="11">Catalyzes the hydrolysis of the adenine ring of phosphoribosyl-AMP.</text>
</comment>
<comment type="cofactor">
    <cofactor evidence="11">
        <name>Mg(2+)</name>
        <dbReference type="ChEBI" id="CHEBI:18420"/>
    </cofactor>
    <text evidence="11">Binds 1 Mg(2+) ion per subunit.</text>
</comment>